<organism evidence="1 2">
    <name type="scientific">Sphagnum jensenii</name>
    <dbReference type="NCBI Taxonomy" id="128206"/>
    <lineage>
        <taxon>Eukaryota</taxon>
        <taxon>Viridiplantae</taxon>
        <taxon>Streptophyta</taxon>
        <taxon>Embryophyta</taxon>
        <taxon>Bryophyta</taxon>
        <taxon>Sphagnophytina</taxon>
        <taxon>Sphagnopsida</taxon>
        <taxon>Sphagnales</taxon>
        <taxon>Sphagnaceae</taxon>
        <taxon>Sphagnum</taxon>
    </lineage>
</organism>
<dbReference type="Proteomes" id="UP001497522">
    <property type="component" value="Unassembled WGS sequence"/>
</dbReference>
<dbReference type="EMBL" id="CAXHBF010000393">
    <property type="protein sequence ID" value="CAK9856086.1"/>
    <property type="molecule type" value="Genomic_DNA"/>
</dbReference>
<comment type="caution">
    <text evidence="1">The sequence shown here is derived from an EMBL/GenBank/DDBJ whole genome shotgun (WGS) entry which is preliminary data.</text>
</comment>
<evidence type="ECO:0000313" key="1">
    <source>
        <dbReference type="EMBL" id="CAK9856086.1"/>
    </source>
</evidence>
<proteinExistence type="predicted"/>
<reference evidence="1" key="1">
    <citation type="submission" date="2024-03" db="EMBL/GenBank/DDBJ databases">
        <authorList>
            <consortium name="ELIXIR-Norway"/>
            <consortium name="Elixir Norway"/>
        </authorList>
    </citation>
    <scope>NUCLEOTIDE SEQUENCE</scope>
</reference>
<accession>A0ABP1A1W2</accession>
<sequence>MLASARSCVPRGWNVLWGEVISLPGEILNKEGVSPGWVLGAEEEDGGHGMEKTVVVGWRGPVCKRCGVWLTRGDKSSGTGGFRSLGGQRAS</sequence>
<evidence type="ECO:0000313" key="2">
    <source>
        <dbReference type="Proteomes" id="UP001497522"/>
    </source>
</evidence>
<protein>
    <submittedName>
        <fullName evidence="1">Uncharacterized protein</fullName>
    </submittedName>
</protein>
<gene>
    <name evidence="1" type="ORF">CSSPJE1EN2_LOCUS26018</name>
</gene>
<name>A0ABP1A1W2_9BRYO</name>
<keyword evidence="2" id="KW-1185">Reference proteome</keyword>